<dbReference type="PROSITE" id="PS50011">
    <property type="entry name" value="PROTEIN_KINASE_DOM"/>
    <property type="match status" value="1"/>
</dbReference>
<feature type="compositionally biased region" description="Basic and acidic residues" evidence="10">
    <location>
        <begin position="1525"/>
        <end position="1543"/>
    </location>
</feature>
<dbReference type="InterPro" id="IPR006585">
    <property type="entry name" value="FTP1"/>
</dbReference>
<dbReference type="InterPro" id="IPR013783">
    <property type="entry name" value="Ig-like_fold"/>
</dbReference>
<accession>A0ABN8MXG1</accession>
<evidence type="ECO:0000256" key="6">
    <source>
        <dbReference type="ARBA" id="ARBA00023136"/>
    </source>
</evidence>
<feature type="chain" id="PRO_5047479820" description="Receptor protein-tyrosine kinase" evidence="12">
    <location>
        <begin position="25"/>
        <end position="1543"/>
    </location>
</feature>
<evidence type="ECO:0000256" key="2">
    <source>
        <dbReference type="ARBA" id="ARBA00022692"/>
    </source>
</evidence>
<feature type="region of interest" description="Disordered" evidence="10">
    <location>
        <begin position="1486"/>
        <end position="1543"/>
    </location>
</feature>
<comment type="caution">
    <text evidence="16">The sequence shown here is derived from an EMBL/GenBank/DDBJ whole genome shotgun (WGS) entry which is preliminary data.</text>
</comment>
<organism evidence="16 17">
    <name type="scientific">Porites lobata</name>
    <dbReference type="NCBI Taxonomy" id="104759"/>
    <lineage>
        <taxon>Eukaryota</taxon>
        <taxon>Metazoa</taxon>
        <taxon>Cnidaria</taxon>
        <taxon>Anthozoa</taxon>
        <taxon>Hexacorallia</taxon>
        <taxon>Scleractinia</taxon>
        <taxon>Fungiina</taxon>
        <taxon>Poritidae</taxon>
        <taxon>Porites</taxon>
    </lineage>
</organism>
<keyword evidence="8" id="KW-0675">Receptor</keyword>
<name>A0ABN8MXG1_9CNID</name>
<dbReference type="InterPro" id="IPR000421">
    <property type="entry name" value="FA58C"/>
</dbReference>
<feature type="domain" description="Ig-like" evidence="15">
    <location>
        <begin position="725"/>
        <end position="821"/>
    </location>
</feature>
<feature type="signal peptide" evidence="12">
    <location>
        <begin position="1"/>
        <end position="24"/>
    </location>
</feature>
<dbReference type="PROSITE" id="PS00109">
    <property type="entry name" value="PROTEIN_KINASE_TYR"/>
    <property type="match status" value="1"/>
</dbReference>
<evidence type="ECO:0000256" key="1">
    <source>
        <dbReference type="ARBA" id="ARBA00004479"/>
    </source>
</evidence>
<dbReference type="PROSITE" id="PS50835">
    <property type="entry name" value="IG_LIKE"/>
    <property type="match status" value="1"/>
</dbReference>
<feature type="compositionally biased region" description="Basic and acidic residues" evidence="10">
    <location>
        <begin position="1506"/>
        <end position="1518"/>
    </location>
</feature>
<dbReference type="PROSITE" id="PS50022">
    <property type="entry name" value="FA58C_3"/>
    <property type="match status" value="3"/>
</dbReference>
<keyword evidence="3" id="KW-0479">Metal-binding</keyword>
<dbReference type="InterPro" id="IPR008266">
    <property type="entry name" value="Tyr_kinase_AS"/>
</dbReference>
<evidence type="ECO:0000256" key="7">
    <source>
        <dbReference type="ARBA" id="ARBA00023157"/>
    </source>
</evidence>
<feature type="transmembrane region" description="Helical" evidence="11">
    <location>
        <begin position="1068"/>
        <end position="1091"/>
    </location>
</feature>
<dbReference type="InterPro" id="IPR007110">
    <property type="entry name" value="Ig-like_dom"/>
</dbReference>
<feature type="domain" description="Protein kinase" evidence="13">
    <location>
        <begin position="1141"/>
        <end position="1447"/>
    </location>
</feature>
<dbReference type="Pfam" id="PF00754">
    <property type="entry name" value="F5_F8_type_C"/>
    <property type="match status" value="3"/>
</dbReference>
<dbReference type="SUPFAM" id="SSF56112">
    <property type="entry name" value="Protein kinase-like (PK-like)"/>
    <property type="match status" value="1"/>
</dbReference>
<dbReference type="PROSITE" id="PS01285">
    <property type="entry name" value="FA58C_1"/>
    <property type="match status" value="3"/>
</dbReference>
<evidence type="ECO:0008006" key="18">
    <source>
        <dbReference type="Google" id="ProtNLM"/>
    </source>
</evidence>
<proteinExistence type="predicted"/>
<dbReference type="SMART" id="SM00219">
    <property type="entry name" value="TyrKc"/>
    <property type="match status" value="1"/>
</dbReference>
<feature type="domain" description="F5/8 type C" evidence="14">
    <location>
        <begin position="26"/>
        <end position="172"/>
    </location>
</feature>
<dbReference type="SMART" id="SM00607">
    <property type="entry name" value="FTP"/>
    <property type="match status" value="2"/>
</dbReference>
<evidence type="ECO:0000313" key="17">
    <source>
        <dbReference type="Proteomes" id="UP001159405"/>
    </source>
</evidence>
<keyword evidence="12" id="KW-0732">Signal</keyword>
<evidence type="ECO:0000256" key="10">
    <source>
        <dbReference type="SAM" id="MobiDB-lite"/>
    </source>
</evidence>
<dbReference type="Gene3D" id="2.60.40.10">
    <property type="entry name" value="Immunoglobulins"/>
    <property type="match status" value="1"/>
</dbReference>
<feature type="domain" description="F5/8 type C" evidence="14">
    <location>
        <begin position="613"/>
        <end position="705"/>
    </location>
</feature>
<dbReference type="InterPro" id="IPR001245">
    <property type="entry name" value="Ser-Thr/Tyr_kinase_cat_dom"/>
</dbReference>
<dbReference type="PRINTS" id="PR00109">
    <property type="entry name" value="TYRKINASE"/>
</dbReference>
<keyword evidence="4" id="KW-0106">Calcium</keyword>
<evidence type="ECO:0000313" key="16">
    <source>
        <dbReference type="EMBL" id="CAH3036477.1"/>
    </source>
</evidence>
<feature type="domain" description="F5/8 type C" evidence="14">
    <location>
        <begin position="463"/>
        <end position="609"/>
    </location>
</feature>
<evidence type="ECO:0000256" key="5">
    <source>
        <dbReference type="ARBA" id="ARBA00022989"/>
    </source>
</evidence>
<sequence>MDDKQIMLYFFVAICLLGQRKVSASCAQVDVGVSWYILDNQLNASSELNASTPAKNGRLNFVAGSSWCASTSDSSPYLQIDLQIPYIICAVSTQGNSHGSQWVESYTLQSSTDGTTWTDYNENGQVKTFNGNFDQNSVEKQILFSAFVARYLRFVVGSKHGGACLRVEVSGVPRSRVQSNIALFKPTSQSSTVEFLYASKAVDGGKGLYYSKCAHTYKESDPWWRVDLGRVEPVAEVNILNRGDCCGNRLNGAEMRVGNETANGGANNHLCADNIQIPTASSKTYSCRPKAYGRYLYIRIPGNDKILTLCEVEVYSLVQSNIALFKPTSESSTWSNSNPASNAVDGNRSPYINKCTQTNADNKPWWRVDLGRVEPVAEVNIVNRDRLPERLTKAEIRVGNTTTNGGADNSLCANNIQIPAGSSKTYSCSPKAYGRYLYIRIPRREFLTVCEVEVYSYLKSESCVLDPVGVSDSSVILDQRISASSSLRGRSPSDGRLEGSNAWIPATDNDNNDFLQIDLGSLYFVCGVTTQGNPNNDYWTKTYKIKTSLDNFVWTFYSEGGSEKIFTGNDDKNSIVRSELYEPLAAKFIRFYPVTFQNRKALRVEVYGSKQGCFESFKNERFQSTRDFTITASSELSSYRADYSRLYGIRGWCSSSASLPQYLQADFNKPVTVTGVATQGDALRNNWVTSYLIRYGYDGKTWISYGTGQVNLQHVFIYLFEVSLPLNIGLDDVRLIADPSESVTLTCVSSYSPRQPSRYSWSRDGTRLSDTTPFLTIPYNSASNIYSNSCARKLLSASEVQCNSTYECSTSLSGIQGRHLTTANVIVFLKKPGQPAVQVNQSDVKARSTLVTWSYSPAPPPLVPISPPDKEAIHSNSFRVKLAKASDENGKVSYYQVIVIELATNNKGKAVPAQPPDYYKGGDLYTYDEARRKKPTLVPYIAAEFIAMDFDDYENFTVGDNKRSSRAKNKTSRTCRKEVNRPSEFFNGPLEGGALYAVCLRAYVKEDIYSSSPWIDPVKTGISLSSSAIILQIADVVLRVVFLLFLPLSTSSNPNLSPIEVLSKEATVALSVVGAILFLCIVLGFAFFCFIRHQRKQILEYRNQLFPLYTGKHQFDPNRTLLEQCNDLPYDPDFEFPEDKLILGELLGSGAFGEVIKAEAIGINNFSPRDKSQKKGQRRPKMFRQHRAGHAYHDPRGSAYTKTIVAVKTVKGNVSSQEISISTCVTFTMEQGWLQDRILVILEYAPHGSLQKFLRGKRDVYDATWTTTARDPEIGLNISNLVNYSYQISRGMEYLASKKCVHRDLATRNVLVGEDYVMKIADFGLARDIYKSDLYVKVSCGVLPMKWMAIESLVLREYSEKSDVWSFGICLWEIFTLGGTPYPTIPVEELLDFLNDGKRMENPRECPSEIYKIMQDCWQEGPDKRPKFDQISQSIGSILEQRASQYLHLTEDNNGGRKDYYLEPHDSDPTVSVTRADVYDRRSSLNIASNPLPPLPGDMEDQFDPESGKRRQMLKPEIHGGSSGREGDIELEEFHGNEHVTRL</sequence>
<keyword evidence="2 11" id="KW-0812">Transmembrane</keyword>
<keyword evidence="9" id="KW-0325">Glycoprotein</keyword>
<keyword evidence="7" id="KW-1015">Disulfide bond</keyword>
<dbReference type="InterPro" id="IPR036179">
    <property type="entry name" value="Ig-like_dom_sf"/>
</dbReference>
<gene>
    <name evidence="16" type="ORF">PLOB_00030998</name>
</gene>
<evidence type="ECO:0000256" key="9">
    <source>
        <dbReference type="ARBA" id="ARBA00023180"/>
    </source>
</evidence>
<protein>
    <recommendedName>
        <fullName evidence="18">Receptor protein-tyrosine kinase</fullName>
    </recommendedName>
</protein>
<feature type="region of interest" description="Disordered" evidence="10">
    <location>
        <begin position="329"/>
        <end position="348"/>
    </location>
</feature>
<dbReference type="InterPro" id="IPR000719">
    <property type="entry name" value="Prot_kinase_dom"/>
</dbReference>
<dbReference type="InterPro" id="IPR008979">
    <property type="entry name" value="Galactose-bd-like_sf"/>
</dbReference>
<evidence type="ECO:0000256" key="4">
    <source>
        <dbReference type="ARBA" id="ARBA00022837"/>
    </source>
</evidence>
<dbReference type="InterPro" id="IPR011009">
    <property type="entry name" value="Kinase-like_dom_sf"/>
</dbReference>
<evidence type="ECO:0000259" key="14">
    <source>
        <dbReference type="PROSITE" id="PS50022"/>
    </source>
</evidence>
<keyword evidence="6 11" id="KW-0472">Membrane</keyword>
<evidence type="ECO:0000259" key="15">
    <source>
        <dbReference type="PROSITE" id="PS50835"/>
    </source>
</evidence>
<evidence type="ECO:0000256" key="12">
    <source>
        <dbReference type="SAM" id="SignalP"/>
    </source>
</evidence>
<dbReference type="Gene3D" id="1.10.510.10">
    <property type="entry name" value="Transferase(Phosphotransferase) domain 1"/>
    <property type="match status" value="1"/>
</dbReference>
<comment type="subcellular location">
    <subcellularLocation>
        <location evidence="1">Membrane</location>
        <topology evidence="1">Single-pass type I membrane protein</topology>
    </subcellularLocation>
</comment>
<evidence type="ECO:0000259" key="13">
    <source>
        <dbReference type="PROSITE" id="PS50011"/>
    </source>
</evidence>
<feature type="compositionally biased region" description="Polar residues" evidence="10">
    <location>
        <begin position="329"/>
        <end position="341"/>
    </location>
</feature>
<dbReference type="Pfam" id="PF22633">
    <property type="entry name" value="F5_F8_type_C_2"/>
    <property type="match status" value="2"/>
</dbReference>
<dbReference type="Gene3D" id="3.30.200.20">
    <property type="entry name" value="Phosphorylase Kinase, domain 1"/>
    <property type="match status" value="1"/>
</dbReference>
<dbReference type="InterPro" id="IPR020635">
    <property type="entry name" value="Tyr_kinase_cat_dom"/>
</dbReference>
<dbReference type="InterPro" id="IPR050122">
    <property type="entry name" value="RTK"/>
</dbReference>
<dbReference type="CDD" id="cd00057">
    <property type="entry name" value="FA58C"/>
    <property type="match status" value="2"/>
</dbReference>
<keyword evidence="5 11" id="KW-1133">Transmembrane helix</keyword>
<dbReference type="SUPFAM" id="SSF49785">
    <property type="entry name" value="Galactose-binding domain-like"/>
    <property type="match status" value="5"/>
</dbReference>
<dbReference type="SMART" id="SM00231">
    <property type="entry name" value="FA58C"/>
    <property type="match status" value="2"/>
</dbReference>
<dbReference type="EMBL" id="CALNXK010000004">
    <property type="protein sequence ID" value="CAH3036477.1"/>
    <property type="molecule type" value="Genomic_DNA"/>
</dbReference>
<keyword evidence="17" id="KW-1185">Reference proteome</keyword>
<dbReference type="PANTHER" id="PTHR24416">
    <property type="entry name" value="TYROSINE-PROTEIN KINASE RECEPTOR"/>
    <property type="match status" value="1"/>
</dbReference>
<evidence type="ECO:0000256" key="11">
    <source>
        <dbReference type="SAM" id="Phobius"/>
    </source>
</evidence>
<dbReference type="SUPFAM" id="SSF48726">
    <property type="entry name" value="Immunoglobulin"/>
    <property type="match status" value="1"/>
</dbReference>
<dbReference type="Proteomes" id="UP001159405">
    <property type="component" value="Unassembled WGS sequence"/>
</dbReference>
<evidence type="ECO:0000256" key="8">
    <source>
        <dbReference type="ARBA" id="ARBA00023170"/>
    </source>
</evidence>
<evidence type="ECO:0000256" key="3">
    <source>
        <dbReference type="ARBA" id="ARBA00022723"/>
    </source>
</evidence>
<dbReference type="PANTHER" id="PTHR24416:SF600">
    <property type="entry name" value="PDGF- AND VEGF-RECEPTOR RELATED, ISOFORM J"/>
    <property type="match status" value="1"/>
</dbReference>
<dbReference type="Gene3D" id="2.60.120.260">
    <property type="entry name" value="Galactose-binding domain-like"/>
    <property type="match status" value="5"/>
</dbReference>
<reference evidence="16 17" key="1">
    <citation type="submission" date="2022-05" db="EMBL/GenBank/DDBJ databases">
        <authorList>
            <consortium name="Genoscope - CEA"/>
            <person name="William W."/>
        </authorList>
    </citation>
    <scope>NUCLEOTIDE SEQUENCE [LARGE SCALE GENOMIC DNA]</scope>
</reference>
<dbReference type="Pfam" id="PF07714">
    <property type="entry name" value="PK_Tyr_Ser-Thr"/>
    <property type="match status" value="1"/>
</dbReference>